<comment type="caution">
    <text evidence="1">The sequence shown here is derived from an EMBL/GenBank/DDBJ whole genome shotgun (WGS) entry which is preliminary data.</text>
</comment>
<keyword evidence="2" id="KW-1185">Reference proteome</keyword>
<evidence type="ECO:0000313" key="1">
    <source>
        <dbReference type="EMBL" id="KAJ7989237.1"/>
    </source>
</evidence>
<proteinExistence type="predicted"/>
<gene>
    <name evidence="1" type="ORF">DPEC_G00317410</name>
</gene>
<dbReference type="EMBL" id="CM055757">
    <property type="protein sequence ID" value="KAJ7989237.1"/>
    <property type="molecule type" value="Genomic_DNA"/>
</dbReference>
<organism evidence="1 2">
    <name type="scientific">Dallia pectoralis</name>
    <name type="common">Alaska blackfish</name>
    <dbReference type="NCBI Taxonomy" id="75939"/>
    <lineage>
        <taxon>Eukaryota</taxon>
        <taxon>Metazoa</taxon>
        <taxon>Chordata</taxon>
        <taxon>Craniata</taxon>
        <taxon>Vertebrata</taxon>
        <taxon>Euteleostomi</taxon>
        <taxon>Actinopterygii</taxon>
        <taxon>Neopterygii</taxon>
        <taxon>Teleostei</taxon>
        <taxon>Protacanthopterygii</taxon>
        <taxon>Esociformes</taxon>
        <taxon>Umbridae</taxon>
        <taxon>Dallia</taxon>
    </lineage>
</organism>
<sequence length="86" mass="9632">MMIIPNSGITMTTRMDTVIQDLSEDMFSSSGNMFSSRNRTSHVRTPPKAPVPHGDTGRHRCPPCGVFELLRQTAQEFRTGRSFSCK</sequence>
<name>A0ACC2FD75_DALPE</name>
<reference evidence="1" key="1">
    <citation type="submission" date="2021-05" db="EMBL/GenBank/DDBJ databases">
        <authorList>
            <person name="Pan Q."/>
            <person name="Jouanno E."/>
            <person name="Zahm M."/>
            <person name="Klopp C."/>
            <person name="Cabau C."/>
            <person name="Louis A."/>
            <person name="Berthelot C."/>
            <person name="Parey E."/>
            <person name="Roest Crollius H."/>
            <person name="Montfort J."/>
            <person name="Robinson-Rechavi M."/>
            <person name="Bouchez O."/>
            <person name="Lampietro C."/>
            <person name="Lopez Roques C."/>
            <person name="Donnadieu C."/>
            <person name="Postlethwait J."/>
            <person name="Bobe J."/>
            <person name="Dillon D."/>
            <person name="Chandos A."/>
            <person name="von Hippel F."/>
            <person name="Guiguen Y."/>
        </authorList>
    </citation>
    <scope>NUCLEOTIDE SEQUENCE</scope>
    <source>
        <strain evidence="1">YG-Jan2019</strain>
    </source>
</reference>
<evidence type="ECO:0000313" key="2">
    <source>
        <dbReference type="Proteomes" id="UP001157502"/>
    </source>
</evidence>
<accession>A0ACC2FD75</accession>
<dbReference type="Proteomes" id="UP001157502">
    <property type="component" value="Chromosome 30"/>
</dbReference>
<protein>
    <submittedName>
        <fullName evidence="1">Uncharacterized protein</fullName>
    </submittedName>
</protein>